<reference evidence="5 6" key="1">
    <citation type="submission" date="2014-02" db="EMBL/GenBank/DDBJ databases">
        <title>Expanding our view of genomic diversity in Candidatus Accumulibacter clades.</title>
        <authorList>
            <person name="Skennerton C.T."/>
            <person name="Barr J.J."/>
            <person name="Slater F.R."/>
            <person name="Bond P.L."/>
            <person name="Tyson G.W."/>
        </authorList>
    </citation>
    <scope>NUCLEOTIDE SEQUENCE [LARGE SCALE GENOMIC DNA]</scope>
    <source>
        <strain evidence="6">BA-91</strain>
    </source>
</reference>
<evidence type="ECO:0000256" key="3">
    <source>
        <dbReference type="ARBA" id="ARBA00022729"/>
    </source>
</evidence>
<organism evidence="5 6">
    <name type="scientific">Candidatus Accumulibacter phosphatis</name>
    <dbReference type="NCBI Taxonomy" id="327160"/>
    <lineage>
        <taxon>Bacteria</taxon>
        <taxon>Pseudomonadati</taxon>
        <taxon>Pseudomonadota</taxon>
        <taxon>Betaproteobacteria</taxon>
        <taxon>Candidatus Accumulibacter</taxon>
    </lineage>
</organism>
<protein>
    <recommendedName>
        <fullName evidence="2">Curli production assembly/transport component CsgE</fullName>
    </recommendedName>
</protein>
<keyword evidence="3 4" id="KW-0732">Signal</keyword>
<comment type="caution">
    <text evidence="5">The sequence shown here is derived from an EMBL/GenBank/DDBJ whole genome shotgun (WGS) entry which is preliminary data.</text>
</comment>
<evidence type="ECO:0000313" key="6">
    <source>
        <dbReference type="Proteomes" id="UP000020077"/>
    </source>
</evidence>
<comment type="function">
    <text evidence="1">May be involved in the biogenesis of curli organelles.</text>
</comment>
<gene>
    <name evidence="5" type="ORF">AW09_003417</name>
</gene>
<accession>A0A080M2P0</accession>
<dbReference type="Proteomes" id="UP000020077">
    <property type="component" value="Unassembled WGS sequence"/>
</dbReference>
<feature type="chain" id="PRO_5001750782" description="Curli production assembly/transport component CsgE" evidence="4">
    <location>
        <begin position="22"/>
        <end position="133"/>
    </location>
</feature>
<dbReference type="EMBL" id="JDVG02000543">
    <property type="protein sequence ID" value="KFB71449.1"/>
    <property type="molecule type" value="Genomic_DNA"/>
</dbReference>
<evidence type="ECO:0000256" key="1">
    <source>
        <dbReference type="ARBA" id="ARBA00003989"/>
    </source>
</evidence>
<evidence type="ECO:0000256" key="4">
    <source>
        <dbReference type="SAM" id="SignalP"/>
    </source>
</evidence>
<dbReference type="Pfam" id="PF10627">
    <property type="entry name" value="CsgE"/>
    <property type="match status" value="1"/>
</dbReference>
<dbReference type="AlphaFoldDB" id="A0A080M2P0"/>
<name>A0A080M2P0_9PROT</name>
<sequence length="133" mass="15308">MSHLCRLILLFCSLAVGQAFGAFDDGLDGLIVNQTMTRFGQDFYSQFVKHWNEYQMVVPANLVVHERPSARWGSQIWIEYRQRMLEYHRIGASTRAIDEIAQRAATNIFNLLLQERSSTIGNGGELEQDDHIY</sequence>
<dbReference type="InterPro" id="IPR018900">
    <property type="entry name" value="Curli_CsgE"/>
</dbReference>
<evidence type="ECO:0000313" key="5">
    <source>
        <dbReference type="EMBL" id="KFB71449.1"/>
    </source>
</evidence>
<feature type="signal peptide" evidence="4">
    <location>
        <begin position="1"/>
        <end position="21"/>
    </location>
</feature>
<evidence type="ECO:0000256" key="2">
    <source>
        <dbReference type="ARBA" id="ARBA00014024"/>
    </source>
</evidence>
<proteinExistence type="predicted"/>